<evidence type="ECO:0008006" key="3">
    <source>
        <dbReference type="Google" id="ProtNLM"/>
    </source>
</evidence>
<evidence type="ECO:0000313" key="2">
    <source>
        <dbReference type="Proteomes" id="UP001235547"/>
    </source>
</evidence>
<dbReference type="Proteomes" id="UP001235547">
    <property type="component" value="Chromosome 1"/>
</dbReference>
<reference evidence="1 2" key="1">
    <citation type="submission" date="2023-03" db="EMBL/GenBank/DDBJ databases">
        <authorList>
            <person name="Kaur S."/>
            <person name="Espinosa-Saiz D."/>
            <person name="Velazquez E."/>
            <person name="Menendez E."/>
            <person name="diCenzo G.C."/>
        </authorList>
    </citation>
    <scope>NUCLEOTIDE SEQUENCE [LARGE SCALE GENOMIC DNA]</scope>
    <source>
        <strain evidence="1 2">LMG 27395</strain>
    </source>
</reference>
<keyword evidence="2" id="KW-1185">Reference proteome</keyword>
<protein>
    <recommendedName>
        <fullName evidence="3">Transposase</fullName>
    </recommendedName>
</protein>
<dbReference type="EMBL" id="CP120371">
    <property type="protein sequence ID" value="WEX84629.1"/>
    <property type="molecule type" value="Genomic_DNA"/>
</dbReference>
<gene>
    <name evidence="1" type="ORF">PYH38_003527</name>
</gene>
<accession>A0ABY8D168</accession>
<name>A0ABY8D168_9HYPH</name>
<organism evidence="1 2">
    <name type="scientific">Sinorhizobium numidicum</name>
    <dbReference type="NCBI Taxonomy" id="680248"/>
    <lineage>
        <taxon>Bacteria</taxon>
        <taxon>Pseudomonadati</taxon>
        <taxon>Pseudomonadota</taxon>
        <taxon>Alphaproteobacteria</taxon>
        <taxon>Hyphomicrobiales</taxon>
        <taxon>Rhizobiaceae</taxon>
        <taxon>Sinorhizobium/Ensifer group</taxon>
        <taxon>Sinorhizobium</taxon>
    </lineage>
</organism>
<evidence type="ECO:0000313" key="1">
    <source>
        <dbReference type="EMBL" id="WEX84629.1"/>
    </source>
</evidence>
<proteinExistence type="predicted"/>
<dbReference type="RefSeq" id="WP_280735548.1">
    <property type="nucleotide sequence ID" value="NZ_CP120368.1"/>
</dbReference>
<sequence>MPISGSHFHAHSVVEDFHHLYVDRVKQELNLLAAPVQGFVADAGRRIQRSAEGLSRGTESGPNRLCLVGERREKSRPLIIAKPSVV</sequence>